<dbReference type="RefSeq" id="WP_188882364.1">
    <property type="nucleotide sequence ID" value="NZ_BMOY01000024.1"/>
</dbReference>
<protein>
    <submittedName>
        <fullName evidence="3">Amidase</fullName>
    </submittedName>
</protein>
<dbReference type="InterPro" id="IPR000120">
    <property type="entry name" value="Amidase"/>
</dbReference>
<reference evidence="3" key="2">
    <citation type="submission" date="2020-09" db="EMBL/GenBank/DDBJ databases">
        <authorList>
            <person name="Sun Q."/>
            <person name="Ohkuma M."/>
        </authorList>
    </citation>
    <scope>NUCLEOTIDE SEQUENCE</scope>
    <source>
        <strain evidence="3">JCM 18487</strain>
    </source>
</reference>
<keyword evidence="4" id="KW-1185">Reference proteome</keyword>
<dbReference type="SUPFAM" id="SSF75304">
    <property type="entry name" value="Amidase signature (AS) enzymes"/>
    <property type="match status" value="1"/>
</dbReference>
<dbReference type="Proteomes" id="UP000637695">
    <property type="component" value="Unassembled WGS sequence"/>
</dbReference>
<dbReference type="Pfam" id="PF01425">
    <property type="entry name" value="Amidase"/>
    <property type="match status" value="1"/>
</dbReference>
<dbReference type="PANTHER" id="PTHR11895">
    <property type="entry name" value="TRANSAMIDASE"/>
    <property type="match status" value="1"/>
</dbReference>
<evidence type="ECO:0000313" key="3">
    <source>
        <dbReference type="EMBL" id="GGJ08084.1"/>
    </source>
</evidence>
<organism evidence="3 4">
    <name type="scientific">Alicyclobacillus cellulosilyticus</name>
    <dbReference type="NCBI Taxonomy" id="1003997"/>
    <lineage>
        <taxon>Bacteria</taxon>
        <taxon>Bacillati</taxon>
        <taxon>Bacillota</taxon>
        <taxon>Bacilli</taxon>
        <taxon>Bacillales</taxon>
        <taxon>Alicyclobacillaceae</taxon>
        <taxon>Alicyclobacillus</taxon>
    </lineage>
</organism>
<dbReference type="InterPro" id="IPR036928">
    <property type="entry name" value="AS_sf"/>
</dbReference>
<evidence type="ECO:0000259" key="2">
    <source>
        <dbReference type="Pfam" id="PF01425"/>
    </source>
</evidence>
<evidence type="ECO:0000256" key="1">
    <source>
        <dbReference type="ARBA" id="ARBA00009199"/>
    </source>
</evidence>
<dbReference type="GO" id="GO:0003824">
    <property type="term" value="F:catalytic activity"/>
    <property type="evidence" value="ECO:0007669"/>
    <property type="project" value="InterPro"/>
</dbReference>
<feature type="domain" description="Amidase" evidence="2">
    <location>
        <begin position="24"/>
        <end position="443"/>
    </location>
</feature>
<dbReference type="PANTHER" id="PTHR11895:SF7">
    <property type="entry name" value="GLUTAMYL-TRNA(GLN) AMIDOTRANSFERASE SUBUNIT A, MITOCHONDRIAL"/>
    <property type="match status" value="1"/>
</dbReference>
<dbReference type="InterPro" id="IPR023631">
    <property type="entry name" value="Amidase_dom"/>
</dbReference>
<comment type="caution">
    <text evidence="3">The sequence shown here is derived from an EMBL/GenBank/DDBJ whole genome shotgun (WGS) entry which is preliminary data.</text>
</comment>
<dbReference type="Gene3D" id="3.90.1300.10">
    <property type="entry name" value="Amidase signature (AS) domain"/>
    <property type="match status" value="1"/>
</dbReference>
<dbReference type="InterPro" id="IPR020556">
    <property type="entry name" value="Amidase_CS"/>
</dbReference>
<comment type="similarity">
    <text evidence="1">Belongs to the amidase family.</text>
</comment>
<evidence type="ECO:0000313" key="4">
    <source>
        <dbReference type="Proteomes" id="UP000637695"/>
    </source>
</evidence>
<name>A0A917NKS8_9BACL</name>
<proteinExistence type="inferred from homology"/>
<sequence length="469" mass="50281">MEPWAWSLVETLRRLAARDISAVELTSLYLERAQRLNPCLCAYITISDRALADAAEADRRRSQGGFVPPLAGVPIAIKDLFDTPYLDTTYGGIHVRHRPPREARAVRRLRRAGAVILGKTNLHEYAYGTTNDNPHFGACRNPWQKDRLSGGSSGGSAAAVAAGLCAGALGTDTGGSIRIPAALCGCVGFKPSYGRISTHGVFPLAPSLDHVGPLARSVADAAYLFAVLAGWDPNELHRLLLAHPTDLCLPRRKLVAGLPGGSLFAGGQAGVRHAFARALAQLEAAGWSFRPVDIPHASDIPVAQNIILASEARHVHRELLATAPERYGKDVRERLEAAQQFTGADYVWAKEVQAATIRALAAVWAQVDVLILPTVPVAAPARGQTQTELNGETVWVRSALTRWTNPWNLTGLPAVSLPAGWTEEGLPFGLQVVAGPRQDRLVLQAAAYAESVFGRMPVEPVTPDPQAKP</sequence>
<gene>
    <name evidence="3" type="ORF">GCM10010885_16530</name>
</gene>
<dbReference type="PROSITE" id="PS00571">
    <property type="entry name" value="AMIDASES"/>
    <property type="match status" value="1"/>
</dbReference>
<reference evidence="3" key="1">
    <citation type="journal article" date="2014" name="Int. J. Syst. Evol. Microbiol.">
        <title>Complete genome sequence of Corynebacterium casei LMG S-19264T (=DSM 44701T), isolated from a smear-ripened cheese.</title>
        <authorList>
            <consortium name="US DOE Joint Genome Institute (JGI-PGF)"/>
            <person name="Walter F."/>
            <person name="Albersmeier A."/>
            <person name="Kalinowski J."/>
            <person name="Ruckert C."/>
        </authorList>
    </citation>
    <scope>NUCLEOTIDE SEQUENCE</scope>
    <source>
        <strain evidence="3">JCM 18487</strain>
    </source>
</reference>
<dbReference type="EMBL" id="BMOY01000024">
    <property type="protein sequence ID" value="GGJ08084.1"/>
    <property type="molecule type" value="Genomic_DNA"/>
</dbReference>
<dbReference type="AlphaFoldDB" id="A0A917NKS8"/>
<accession>A0A917NKS8</accession>